<feature type="region of interest" description="Disordered" evidence="1">
    <location>
        <begin position="1369"/>
        <end position="1449"/>
    </location>
</feature>
<feature type="region of interest" description="Disordered" evidence="1">
    <location>
        <begin position="995"/>
        <end position="1014"/>
    </location>
</feature>
<reference evidence="2 3" key="1">
    <citation type="journal article" date="2021" name="Sci. Rep.">
        <title>Genome sequencing of the multicellular alga Astrephomene provides insights into convergent evolution of germ-soma differentiation.</title>
        <authorList>
            <person name="Yamashita S."/>
            <person name="Yamamoto K."/>
            <person name="Matsuzaki R."/>
            <person name="Suzuki S."/>
            <person name="Yamaguchi H."/>
            <person name="Hirooka S."/>
            <person name="Minakuchi Y."/>
            <person name="Miyagishima S."/>
            <person name="Kawachi M."/>
            <person name="Toyoda A."/>
            <person name="Nozaki H."/>
        </authorList>
    </citation>
    <scope>NUCLEOTIDE SEQUENCE [LARGE SCALE GENOMIC DNA]</scope>
    <source>
        <strain evidence="2 3">NIES-4017</strain>
    </source>
</reference>
<feature type="compositionally biased region" description="Low complexity" evidence="1">
    <location>
        <begin position="228"/>
        <end position="245"/>
    </location>
</feature>
<feature type="compositionally biased region" description="Polar residues" evidence="1">
    <location>
        <begin position="128"/>
        <end position="147"/>
    </location>
</feature>
<protein>
    <submittedName>
        <fullName evidence="2">Uncharacterized protein</fullName>
    </submittedName>
</protein>
<gene>
    <name evidence="2" type="ORF">Agub_g10910</name>
</gene>
<feature type="region of interest" description="Disordered" evidence="1">
    <location>
        <begin position="860"/>
        <end position="971"/>
    </location>
</feature>
<feature type="compositionally biased region" description="Pro residues" evidence="1">
    <location>
        <begin position="682"/>
        <end position="692"/>
    </location>
</feature>
<feature type="region of interest" description="Disordered" evidence="1">
    <location>
        <begin position="216"/>
        <end position="245"/>
    </location>
</feature>
<feature type="compositionally biased region" description="Gly residues" evidence="1">
    <location>
        <begin position="820"/>
        <end position="836"/>
    </location>
</feature>
<feature type="compositionally biased region" description="Pro residues" evidence="1">
    <location>
        <begin position="1390"/>
        <end position="1399"/>
    </location>
</feature>
<feature type="compositionally biased region" description="Low complexity" evidence="1">
    <location>
        <begin position="700"/>
        <end position="730"/>
    </location>
</feature>
<feature type="region of interest" description="Disordered" evidence="1">
    <location>
        <begin position="1521"/>
        <end position="1567"/>
    </location>
</feature>
<feature type="compositionally biased region" description="Polar residues" evidence="1">
    <location>
        <begin position="1194"/>
        <end position="1205"/>
    </location>
</feature>
<keyword evidence="3" id="KW-1185">Reference proteome</keyword>
<feature type="compositionally biased region" description="Pro residues" evidence="1">
    <location>
        <begin position="1724"/>
        <end position="1733"/>
    </location>
</feature>
<feature type="compositionally biased region" description="Low complexity" evidence="1">
    <location>
        <begin position="602"/>
        <end position="631"/>
    </location>
</feature>
<dbReference type="EMBL" id="BMAR01000028">
    <property type="protein sequence ID" value="GFR49114.1"/>
    <property type="molecule type" value="Genomic_DNA"/>
</dbReference>
<feature type="region of interest" description="Disordered" evidence="1">
    <location>
        <begin position="338"/>
        <end position="392"/>
    </location>
</feature>
<feature type="compositionally biased region" description="Basic and acidic residues" evidence="1">
    <location>
        <begin position="1617"/>
        <end position="1631"/>
    </location>
</feature>
<feature type="compositionally biased region" description="Low complexity" evidence="1">
    <location>
        <begin position="1216"/>
        <end position="1231"/>
    </location>
</feature>
<feature type="compositionally biased region" description="Basic residues" evidence="1">
    <location>
        <begin position="1531"/>
        <end position="1540"/>
    </location>
</feature>
<proteinExistence type="predicted"/>
<sequence length="1784" mass="181091">MASPLSILGEPFVGIELVAAADARSIRGLAGNPQDAKVIARFTWHRSLADARVRVVIPPSADDATAWEPIPGATRPMYRCTADDVGRWLRATVVPLVATAGGRGGSSAGGEPPGPRPVLRAVAGPVSLQPTAGTATTSFRGSLPVSTHASPRQRAQPQQQPQSPPRPQAPQHSQPPSHQQAPQSPPRLVVEGQYTAVAEGASRLLVALSPTHLVADEGDRQPLPPPAAAAAALRAPASPERSAAAAGRAAPSYAVAGPMLPQQQQAVPPYHPIGGRDQPHWQQPQQQQQPVRSASAGGQSHARGTADPAASMDGGLFGPEFALSPDRLRSSNHWEEVVGPLLGSPPPVDPTRQSSPLLRQGAAAAAATAQVPGRRAAKTDPGGLAVGPPPPVSAPLEELLNYAMQFQEQQAPQPAAPPAHPGSSRVSTGGLGGGPERQPAAVSSQGGAPQGVARPPQARPPQPQPQSQQHWRGPAGGAAEGRYPIGRPPYPGGSSGGGASSSGMESVESSGYFREGAMPTPFERAPQPAPLHPGQPLDAAAARGSSGGGGGALSPLPPQRLDRAFYALRASADQGSRGGGAAEWNEGYEEGPTEKGHEEDVGAAWGLDAGAAWQVGPATASSGPAAGSKPGQLPGRSSAERGAALREALGQLLAQHHEAVRQVILEHAVAHDLPLPELLDPSMPPPSLPLPPSSTNGNTAAAAAARPPLGPSQWQPQSQQLQQRMSQGSPAFGTSPMSYGSDASSLSLSHLGALRSTQSGGVGGGGGRDVSKRGRDEDGHVRGGSSGGGSGESDERRAAELAAPGEDEVAADGNAAASGWQGGGWYYPGATEGGAGEAANERQARPAAVAAAGNPAAAAGLAPHGRWYYPGPTEGGSGEPAGHPVASRTAAAAGASNGRWYYPGPTEGGAAEPSADPRQRQAGRSSGGGAAAAAGPSSGFPGFAAEQRRSTASGGGVRSNEGADASFEPLPNGLDAEYLAAQLLRHAQLEAEEKAAAGAWGAAAGASPQTGGARGAAAAAASALLGLLRRVQTEGGVAVGAAGSKQRKAATRAAAAGPHDNPPAAAAEEAAARERRRTTVGTAPPASGAGAAAAVAADRFTTGGGNASDARSNASLVASTQLPGSSSAPEAVRSLNDALVQQLLESTRLQVQMQRALDAALEQLSTLQAREQQQHLSLPLPAAGSQLQPGVPSGAQTDRQPQLQDSGAYRPRERAISAPAAAPSSPQRPLASGGGQAAGPSVVASPRLREAATSPIIAAEDEREARRRSRSAAGAAAPVAGVAVADAMAVEGGGGHGSAVAAVGDAGQDAAAADALRAALHMHHQRWRVKKAKYKEQVQAWQYTAWRYATAWKRARAALQALVSTQGGGGAGIGPISGADSDALRSCSASPPPAAAPPPRDFRPLVPGAANNAAVPSSNKADPPALSPRHKSRRTKEPHKSSSASPLSSPRLLASLAAALQCRDQPLCAWAPVAPAQQPEAAADVLRATAHVCTAAASAMDSQRARGIVACKAGGNGSAAAAQGGVYNSPRKSHSKSPHKHVADESGGVALRPADQPVLEKGKSPVKVDPTACDVESLCRCLKSLSARDATVAALCAYGMPPGGTDAATDLGRLRDQAGHGRSRSAERRGGDAAGQGPMESAAHWPATLRSKADSSSRPRSVSPSLGQKQPWRSAGTHPSTPPGGGLPRPHRHDSASREPQDAPWSDCAPLEELQPLEQSKSPAVPPAPPAAPPGYRDPHGWWNYPDGWIDVHPRPPHMLVQQANTKGHHRRYPHEEHKRRNGQ</sequence>
<feature type="region of interest" description="Disordered" evidence="1">
    <location>
        <begin position="676"/>
        <end position="847"/>
    </location>
</feature>
<organism evidence="2 3">
    <name type="scientific">Astrephomene gubernaculifera</name>
    <dbReference type="NCBI Taxonomy" id="47775"/>
    <lineage>
        <taxon>Eukaryota</taxon>
        <taxon>Viridiplantae</taxon>
        <taxon>Chlorophyta</taxon>
        <taxon>core chlorophytes</taxon>
        <taxon>Chlorophyceae</taxon>
        <taxon>CS clade</taxon>
        <taxon>Chlamydomonadales</taxon>
        <taxon>Astrephomenaceae</taxon>
        <taxon>Astrephomene</taxon>
    </lineage>
</organism>
<evidence type="ECO:0000313" key="3">
    <source>
        <dbReference type="Proteomes" id="UP001054857"/>
    </source>
</evidence>
<feature type="region of interest" description="Disordered" evidence="1">
    <location>
        <begin position="407"/>
        <end position="642"/>
    </location>
</feature>
<feature type="compositionally biased region" description="Low complexity" evidence="1">
    <location>
        <begin position="169"/>
        <end position="182"/>
    </location>
</feature>
<accession>A0AAD3HPK4</accession>
<comment type="caution">
    <text evidence="2">The sequence shown here is derived from an EMBL/GenBank/DDBJ whole genome shotgun (WGS) entry which is preliminary data.</text>
</comment>
<feature type="compositionally biased region" description="Low complexity" evidence="1">
    <location>
        <begin position="1079"/>
        <end position="1089"/>
    </location>
</feature>
<feature type="compositionally biased region" description="Low complexity" evidence="1">
    <location>
        <begin position="996"/>
        <end position="1006"/>
    </location>
</feature>
<feature type="region of interest" description="Disordered" evidence="1">
    <location>
        <begin position="1182"/>
        <end position="1276"/>
    </location>
</feature>
<feature type="compositionally biased region" description="Basic and acidic residues" evidence="1">
    <location>
        <begin position="769"/>
        <end position="781"/>
    </location>
</feature>
<evidence type="ECO:0000256" key="1">
    <source>
        <dbReference type="SAM" id="MobiDB-lite"/>
    </source>
</evidence>
<feature type="compositionally biased region" description="Low complexity" evidence="1">
    <location>
        <begin position="931"/>
        <end position="945"/>
    </location>
</feature>
<feature type="region of interest" description="Disordered" evidence="1">
    <location>
        <begin position="1759"/>
        <end position="1784"/>
    </location>
</feature>
<feature type="compositionally biased region" description="Low complexity" evidence="1">
    <location>
        <begin position="280"/>
        <end position="290"/>
    </location>
</feature>
<feature type="region of interest" description="Disordered" evidence="1">
    <location>
        <begin position="100"/>
        <end position="186"/>
    </location>
</feature>
<feature type="compositionally biased region" description="Low complexity" evidence="1">
    <location>
        <begin position="356"/>
        <end position="374"/>
    </location>
</feature>
<dbReference type="Proteomes" id="UP001054857">
    <property type="component" value="Unassembled WGS sequence"/>
</dbReference>
<feature type="region of interest" description="Disordered" evidence="1">
    <location>
        <begin position="1038"/>
        <end position="1089"/>
    </location>
</feature>
<feature type="compositionally biased region" description="Low complexity" evidence="1">
    <location>
        <begin position="886"/>
        <end position="899"/>
    </location>
</feature>
<feature type="compositionally biased region" description="Low complexity" evidence="1">
    <location>
        <begin position="501"/>
        <end position="511"/>
    </location>
</feature>
<name>A0AAD3HPK4_9CHLO</name>
<feature type="compositionally biased region" description="Low complexity" evidence="1">
    <location>
        <begin position="445"/>
        <end position="456"/>
    </location>
</feature>
<feature type="compositionally biased region" description="Basic and acidic residues" evidence="1">
    <location>
        <begin position="1774"/>
        <end position="1784"/>
    </location>
</feature>
<feature type="region of interest" description="Disordered" evidence="1">
    <location>
        <begin position="1617"/>
        <end position="1740"/>
    </location>
</feature>
<feature type="compositionally biased region" description="Basic residues" evidence="1">
    <location>
        <begin position="1428"/>
        <end position="1437"/>
    </location>
</feature>
<feature type="compositionally biased region" description="Low complexity" evidence="1">
    <location>
        <begin position="148"/>
        <end position="161"/>
    </location>
</feature>
<feature type="region of interest" description="Disordered" evidence="1">
    <location>
        <begin position="264"/>
        <end position="318"/>
    </location>
</feature>
<feature type="compositionally biased region" description="Low complexity" evidence="1">
    <location>
        <begin position="738"/>
        <end position="756"/>
    </location>
</feature>
<feature type="compositionally biased region" description="Gly residues" evidence="1">
    <location>
        <begin position="782"/>
        <end position="791"/>
    </location>
</feature>
<evidence type="ECO:0000313" key="2">
    <source>
        <dbReference type="EMBL" id="GFR49114.1"/>
    </source>
</evidence>